<protein>
    <submittedName>
        <fullName evidence="3">FG-GAP-like repeat-containing protein</fullName>
    </submittedName>
</protein>
<evidence type="ECO:0000259" key="2">
    <source>
        <dbReference type="PROSITE" id="PS50240"/>
    </source>
</evidence>
<dbReference type="Gene3D" id="2.40.10.10">
    <property type="entry name" value="Trypsin-like serine proteases"/>
    <property type="match status" value="1"/>
</dbReference>
<dbReference type="SMART" id="SM00020">
    <property type="entry name" value="Tryp_SPc"/>
    <property type="match status" value="1"/>
</dbReference>
<feature type="domain" description="Peptidase S1" evidence="2">
    <location>
        <begin position="1"/>
        <end position="221"/>
    </location>
</feature>
<dbReference type="PRINTS" id="PR00722">
    <property type="entry name" value="CHYMOTRYPSIN"/>
</dbReference>
<dbReference type="InterPro" id="IPR001254">
    <property type="entry name" value="Trypsin_dom"/>
</dbReference>
<dbReference type="PANTHER" id="PTHR44103">
    <property type="entry name" value="PROPROTEIN CONVERTASE P"/>
    <property type="match status" value="1"/>
</dbReference>
<evidence type="ECO:0000313" key="4">
    <source>
        <dbReference type="Proteomes" id="UP001595834"/>
    </source>
</evidence>
<sequence>MSGADAKDSDLGYTVKLNFGDKQGCSGALVEAQWVMTAASCFAEGGQPAKSGKPAVRTTVTVGRPDVGAASGSTVEAVQVNVHQDRDVALVRLAWPIAGARPIKLSTSAPVAGEQLQSVGFGRTKSEWVPNKPHSGTFTVASVEGGSIGLNGSDAAVLCQGDAGAPAVRNVNGTPELAAVNSRSWQGGCLGTDPAETRTSALDTRVDGLGTFIQPIGNTTLVRPQLAKLLPDVTTVMTAGDFNNDGRSDLAVVLKDGTLHTFAARDDGTFEYGRQLWPDGSWKAATKIVAGDFNGDGQMDIASVWNDGRLRVFAGKPDGTLTDGKLMWTDTKTNWNGMLQIARFKPDTSGRDGLLTVWSTGDLYAYPANGDSVLGDSQSMWKDPSWKIASKLTTGDFNGDGRDDVVITDGAGALVRYGNGKGGLSDGVSMWPDKSWKSVQAILGGDFNGDGKTDLGSLWNNQQKFTVYQGNGDGTLAGGTNYWNR</sequence>
<comment type="caution">
    <text evidence="3">The sequence shown here is derived from an EMBL/GenBank/DDBJ whole genome shotgun (WGS) entry which is preliminary data.</text>
</comment>
<evidence type="ECO:0000313" key="3">
    <source>
        <dbReference type="EMBL" id="MFC4961531.1"/>
    </source>
</evidence>
<organism evidence="3 4">
    <name type="scientific">Streptomyces mauvecolor</name>
    <dbReference type="NCBI Taxonomy" id="58345"/>
    <lineage>
        <taxon>Bacteria</taxon>
        <taxon>Bacillati</taxon>
        <taxon>Actinomycetota</taxon>
        <taxon>Actinomycetes</taxon>
        <taxon>Kitasatosporales</taxon>
        <taxon>Streptomycetaceae</taxon>
        <taxon>Streptomyces</taxon>
    </lineage>
</organism>
<dbReference type="InterPro" id="IPR013517">
    <property type="entry name" value="FG-GAP"/>
</dbReference>
<dbReference type="PANTHER" id="PTHR44103:SF1">
    <property type="entry name" value="PROPROTEIN CONVERTASE P"/>
    <property type="match status" value="1"/>
</dbReference>
<evidence type="ECO:0000256" key="1">
    <source>
        <dbReference type="ARBA" id="ARBA00022729"/>
    </source>
</evidence>
<dbReference type="SUPFAM" id="SSF69318">
    <property type="entry name" value="Integrin alpha N-terminal domain"/>
    <property type="match status" value="1"/>
</dbReference>
<gene>
    <name evidence="3" type="ORF">ACFPFX_35145</name>
</gene>
<reference evidence="4" key="1">
    <citation type="journal article" date="2019" name="Int. J. Syst. Evol. Microbiol.">
        <title>The Global Catalogue of Microorganisms (GCM) 10K type strain sequencing project: providing services to taxonomists for standard genome sequencing and annotation.</title>
        <authorList>
            <consortium name="The Broad Institute Genomics Platform"/>
            <consortium name="The Broad Institute Genome Sequencing Center for Infectious Disease"/>
            <person name="Wu L."/>
            <person name="Ma J."/>
        </authorList>
    </citation>
    <scope>NUCLEOTIDE SEQUENCE [LARGE SCALE GENOMIC DNA]</scope>
    <source>
        <strain evidence="4">CCM 7224</strain>
    </source>
</reference>
<dbReference type="PROSITE" id="PS50240">
    <property type="entry name" value="TRYPSIN_DOM"/>
    <property type="match status" value="1"/>
</dbReference>
<dbReference type="SUPFAM" id="SSF50494">
    <property type="entry name" value="Trypsin-like serine proteases"/>
    <property type="match status" value="1"/>
</dbReference>
<accession>A0ABV9V0T3</accession>
<dbReference type="Proteomes" id="UP001595834">
    <property type="component" value="Unassembled WGS sequence"/>
</dbReference>
<dbReference type="InterPro" id="IPR009003">
    <property type="entry name" value="Peptidase_S1_PA"/>
</dbReference>
<dbReference type="Pfam" id="PF00089">
    <property type="entry name" value="Trypsin"/>
    <property type="match status" value="1"/>
</dbReference>
<name>A0ABV9V0T3_9ACTN</name>
<keyword evidence="1" id="KW-0732">Signal</keyword>
<proteinExistence type="predicted"/>
<dbReference type="InterPro" id="IPR043504">
    <property type="entry name" value="Peptidase_S1_PA_chymotrypsin"/>
</dbReference>
<dbReference type="EMBL" id="JBHSIZ010000051">
    <property type="protein sequence ID" value="MFC4961531.1"/>
    <property type="molecule type" value="Genomic_DNA"/>
</dbReference>
<dbReference type="InterPro" id="IPR001314">
    <property type="entry name" value="Peptidase_S1A"/>
</dbReference>
<dbReference type="Pfam" id="PF13517">
    <property type="entry name" value="FG-GAP_3"/>
    <property type="match status" value="2"/>
</dbReference>
<dbReference type="InterPro" id="IPR028994">
    <property type="entry name" value="Integrin_alpha_N"/>
</dbReference>
<dbReference type="RefSeq" id="WP_344380542.1">
    <property type="nucleotide sequence ID" value="NZ_BAAASQ010000047.1"/>
</dbReference>
<keyword evidence="4" id="KW-1185">Reference proteome</keyword>
<dbReference type="Gene3D" id="2.40.128.340">
    <property type="match status" value="2"/>
</dbReference>